<dbReference type="RefSeq" id="WP_098659958.1">
    <property type="nucleotide sequence ID" value="NZ_NVDQ01000011.1"/>
</dbReference>
<reference evidence="1 2" key="1">
    <citation type="submission" date="2017-09" db="EMBL/GenBank/DDBJ databases">
        <title>Large-scale bioinformatics analysis of Bacillus genomes uncovers conserved roles of natural products in bacterial physiology.</title>
        <authorList>
            <consortium name="Agbiome Team Llc"/>
            <person name="Bleich R.M."/>
            <person name="Grubbs K.J."/>
            <person name="Santa Maria K.C."/>
            <person name="Allen S.E."/>
            <person name="Farag S."/>
            <person name="Shank E.A."/>
            <person name="Bowers A."/>
        </authorList>
    </citation>
    <scope>NUCLEOTIDE SEQUENCE [LARGE SCALE GENOMIC DNA]</scope>
    <source>
        <strain evidence="1 2">AFS060282</strain>
    </source>
</reference>
<evidence type="ECO:0000313" key="1">
    <source>
        <dbReference type="EMBL" id="PFV09671.1"/>
    </source>
</evidence>
<comment type="caution">
    <text evidence="1">The sequence shown here is derived from an EMBL/GenBank/DDBJ whole genome shotgun (WGS) entry which is preliminary data.</text>
</comment>
<name>A0A9X7BEH4_BACCE</name>
<dbReference type="AlphaFoldDB" id="A0A9X7BEH4"/>
<dbReference type="Proteomes" id="UP000226257">
    <property type="component" value="Unassembled WGS sequence"/>
</dbReference>
<accession>A0A9X7BEH4</accession>
<gene>
    <name evidence="1" type="ORF">COK98_05460</name>
</gene>
<organism evidence="1 2">
    <name type="scientific">Bacillus cereus</name>
    <dbReference type="NCBI Taxonomy" id="1396"/>
    <lineage>
        <taxon>Bacteria</taxon>
        <taxon>Bacillati</taxon>
        <taxon>Bacillota</taxon>
        <taxon>Bacilli</taxon>
        <taxon>Bacillales</taxon>
        <taxon>Bacillaceae</taxon>
        <taxon>Bacillus</taxon>
        <taxon>Bacillus cereus group</taxon>
    </lineage>
</organism>
<evidence type="ECO:0000313" key="2">
    <source>
        <dbReference type="Proteomes" id="UP000226257"/>
    </source>
</evidence>
<dbReference type="EMBL" id="NVDQ01000011">
    <property type="protein sequence ID" value="PFV09671.1"/>
    <property type="molecule type" value="Genomic_DNA"/>
</dbReference>
<sequence>MNIQNFQLVFTEKIKMRNGQKRLLAVEDYLSENYGINVPFDPTGRQYLLQIMQLVTDNPLQADNIFSELITILTDRYCNGEPYLLSTLSTSLTLQELQEHLQDTFRNEDDNSISFDSFDFHLEDCTIDPNENIVILKVRYLDWFINNITNQRERELNSGTITLSFDLNNNLCLGSSGYNKLFNKLTELLKDNIIELNINNIYIQRKQKFMRNSTLSDFSPLTLLVIHLIFKKFEEIGFTVQSVDSLSFNNENAPRVKNAKLGGNDLFQDRQVVERIYNGDKITKFTVSLLKINRNEALQEERAVIISLTIDFKSILKFTFEDNEFSDTVIKKLCIDLYSGIDNLINDETTIEEGANLLKENIVSSATYGQTSYQQLVSNLKEGLLNEANDNHEFIQLINTHFKKVYNV</sequence>
<proteinExistence type="predicted"/>
<protein>
    <submittedName>
        <fullName evidence="1">Uncharacterized protein</fullName>
    </submittedName>
</protein>